<dbReference type="SUPFAM" id="SSF54637">
    <property type="entry name" value="Thioesterase/thiol ester dehydrase-isomerase"/>
    <property type="match status" value="1"/>
</dbReference>
<organism evidence="2 3">
    <name type="scientific">Palleronia abyssalis</name>
    <dbReference type="NCBI Taxonomy" id="1501240"/>
    <lineage>
        <taxon>Bacteria</taxon>
        <taxon>Pseudomonadati</taxon>
        <taxon>Pseudomonadota</taxon>
        <taxon>Alphaproteobacteria</taxon>
        <taxon>Rhodobacterales</taxon>
        <taxon>Roseobacteraceae</taxon>
        <taxon>Palleronia</taxon>
    </lineage>
</organism>
<evidence type="ECO:0000313" key="3">
    <source>
        <dbReference type="Proteomes" id="UP000244912"/>
    </source>
</evidence>
<name>A0A2R8C0U1_9RHOB</name>
<gene>
    <name evidence="2" type="ORF">PAA8504_03884</name>
</gene>
<dbReference type="PANTHER" id="PTHR43664:SF1">
    <property type="entry name" value="BETA-METHYLMALYL-COA DEHYDRATASE"/>
    <property type="match status" value="1"/>
</dbReference>
<reference evidence="2 3" key="1">
    <citation type="submission" date="2018-03" db="EMBL/GenBank/DDBJ databases">
        <authorList>
            <person name="Keele B.F."/>
        </authorList>
    </citation>
    <scope>NUCLEOTIDE SEQUENCE [LARGE SCALE GENOMIC DNA]</scope>
    <source>
        <strain evidence="2 3">CECT 8504</strain>
    </source>
</reference>
<dbReference type="RefSeq" id="WP_108895746.1">
    <property type="nucleotide sequence ID" value="NZ_ONZF01000013.1"/>
</dbReference>
<keyword evidence="3" id="KW-1185">Reference proteome</keyword>
<sequence length="156" mass="17539">MSRKTDPHPDRKWEDLEVGETTRSRPLTVTAEDMLAFATRYDPQYFHSDPEAAKDSLFGELVASGLYTAALWRILDHEENGNVDWVCGVQWDEVRWRKGVKAGDTLVASSEVLSKRPSESRPGVGLAVLAHTVENQDGDIVFSFRSTDLVYRRDAA</sequence>
<dbReference type="Pfam" id="PF01575">
    <property type="entry name" value="MaoC_dehydratas"/>
    <property type="match status" value="1"/>
</dbReference>
<accession>A0A2R8C0U1</accession>
<dbReference type="CDD" id="cd03454">
    <property type="entry name" value="YdeM"/>
    <property type="match status" value="1"/>
</dbReference>
<dbReference type="OrthoDB" id="9797938at2"/>
<dbReference type="InterPro" id="IPR052342">
    <property type="entry name" value="MCH/BMMD"/>
</dbReference>
<feature type="domain" description="MaoC-like" evidence="1">
    <location>
        <begin position="19"/>
        <end position="119"/>
    </location>
</feature>
<proteinExistence type="predicted"/>
<dbReference type="PANTHER" id="PTHR43664">
    <property type="entry name" value="MONOAMINE OXIDASE-RELATED"/>
    <property type="match status" value="1"/>
</dbReference>
<dbReference type="Gene3D" id="3.10.129.10">
    <property type="entry name" value="Hotdog Thioesterase"/>
    <property type="match status" value="1"/>
</dbReference>
<dbReference type="Proteomes" id="UP000244912">
    <property type="component" value="Unassembled WGS sequence"/>
</dbReference>
<evidence type="ECO:0000259" key="1">
    <source>
        <dbReference type="Pfam" id="PF01575"/>
    </source>
</evidence>
<protein>
    <recommendedName>
        <fullName evidence="1">MaoC-like domain-containing protein</fullName>
    </recommendedName>
</protein>
<dbReference type="AlphaFoldDB" id="A0A2R8C0U1"/>
<dbReference type="InterPro" id="IPR002539">
    <property type="entry name" value="MaoC-like_dom"/>
</dbReference>
<dbReference type="EMBL" id="ONZF01000013">
    <property type="protein sequence ID" value="SPJ26028.1"/>
    <property type="molecule type" value="Genomic_DNA"/>
</dbReference>
<evidence type="ECO:0000313" key="2">
    <source>
        <dbReference type="EMBL" id="SPJ26028.1"/>
    </source>
</evidence>
<dbReference type="InterPro" id="IPR029069">
    <property type="entry name" value="HotDog_dom_sf"/>
</dbReference>